<dbReference type="EC" id="2.7.1.82" evidence="3"/>
<keyword evidence="4" id="KW-0418">Kinase</keyword>
<reference evidence="4" key="1">
    <citation type="submission" date="2023-06" db="EMBL/GenBank/DDBJ databases">
        <title>Survivors Of The Sea: Transcriptome response of Skeletonema marinoi to long-term dormancy.</title>
        <authorList>
            <person name="Pinder M.I.M."/>
            <person name="Kourtchenko O."/>
            <person name="Robertson E.K."/>
            <person name="Larsson T."/>
            <person name="Maumus F."/>
            <person name="Osuna-Cruz C.M."/>
            <person name="Vancaester E."/>
            <person name="Stenow R."/>
            <person name="Vandepoele K."/>
            <person name="Ploug H."/>
            <person name="Bruchert V."/>
            <person name="Godhe A."/>
            <person name="Topel M."/>
        </authorList>
    </citation>
    <scope>NUCLEOTIDE SEQUENCE</scope>
    <source>
        <strain evidence="4">R05AC</strain>
    </source>
</reference>
<evidence type="ECO:0000256" key="2">
    <source>
        <dbReference type="ARBA" id="ARBA00038211"/>
    </source>
</evidence>
<dbReference type="EMBL" id="JATAAI010000011">
    <property type="protein sequence ID" value="KAK1742295.1"/>
    <property type="molecule type" value="Genomic_DNA"/>
</dbReference>
<dbReference type="InterPro" id="IPR011009">
    <property type="entry name" value="Kinase-like_dom_sf"/>
</dbReference>
<evidence type="ECO:0000256" key="1">
    <source>
        <dbReference type="ARBA" id="ARBA00037883"/>
    </source>
</evidence>
<dbReference type="Proteomes" id="UP001224775">
    <property type="component" value="Unassembled WGS sequence"/>
</dbReference>
<dbReference type="Gene3D" id="3.30.200.20">
    <property type="entry name" value="Phosphorylase Kinase, domain 1"/>
    <property type="match status" value="1"/>
</dbReference>
<evidence type="ECO:0000313" key="5">
    <source>
        <dbReference type="Proteomes" id="UP001224775"/>
    </source>
</evidence>
<dbReference type="GO" id="GO:0004305">
    <property type="term" value="F:ethanolamine kinase activity"/>
    <property type="evidence" value="ECO:0007669"/>
    <property type="project" value="UniProtKB-EC"/>
</dbReference>
<evidence type="ECO:0000256" key="3">
    <source>
        <dbReference type="ARBA" id="ARBA00038874"/>
    </source>
</evidence>
<dbReference type="AlphaFoldDB" id="A0AAD8YC11"/>
<accession>A0AAD8YC11</accession>
<dbReference type="GO" id="GO:0005737">
    <property type="term" value="C:cytoplasm"/>
    <property type="evidence" value="ECO:0007669"/>
    <property type="project" value="TreeGrafter"/>
</dbReference>
<gene>
    <name evidence="4" type="ORF">QTG54_006860</name>
</gene>
<sequence>MPPSLYIRTRKLSQEPSNSNESFFSKVVDSHPYFPNLSVSASDISSVKHAALVLVYSSLLLRSNGCQLDDEVEHKKKLVEFFDANFGGTQESSAMSQLSCTKVTGGITNALFRVSGFQSITSLTAADFDSVLVRIFGAEGMIDRDIETSTYAALCNADIAYKYMGRFSNGRIEGWLDGYHPLQNQDLTDEATSLEIAKEMARLHCLFDVPEGELRDHHCGTELDVISVGLWDQLSSWMEQAKGYSEFKTAKDTERARALQLDKIEVEVQTIIQSFAATEEENDSGDSTASICGSSSKPNVVFCHNDLLLGNIMKNKTTGHIQLIDFEYGGSNYAAFDMANHFNEYAGGTTTKENGVPDYTRFPNSERQTKFCVEYVKMTKRLESMKSDITDQADYNGGQKEMVIEEDEGIMNEAIQLLSHVQNFILVNHLYWGLWAVNQAAEEGCEEFDYLTYASNRFNEYYVKKSEWEEK</sequence>
<dbReference type="CDD" id="cd05157">
    <property type="entry name" value="ETNK_euk"/>
    <property type="match status" value="1"/>
</dbReference>
<comment type="pathway">
    <text evidence="1">Phospholipid metabolism; phosphatidylethanolamine biosynthesis; phosphatidylethanolamine from ethanolamine: step 1/3.</text>
</comment>
<organism evidence="4 5">
    <name type="scientific">Skeletonema marinoi</name>
    <dbReference type="NCBI Taxonomy" id="267567"/>
    <lineage>
        <taxon>Eukaryota</taxon>
        <taxon>Sar</taxon>
        <taxon>Stramenopiles</taxon>
        <taxon>Ochrophyta</taxon>
        <taxon>Bacillariophyta</taxon>
        <taxon>Coscinodiscophyceae</taxon>
        <taxon>Thalassiosirophycidae</taxon>
        <taxon>Thalassiosirales</taxon>
        <taxon>Skeletonemataceae</taxon>
        <taxon>Skeletonema</taxon>
        <taxon>Skeletonema marinoi-dohrnii complex</taxon>
    </lineage>
</organism>
<comment type="caution">
    <text evidence="4">The sequence shown here is derived from an EMBL/GenBank/DDBJ whole genome shotgun (WGS) entry which is preliminary data.</text>
</comment>
<dbReference type="Gene3D" id="3.90.1200.10">
    <property type="match status" value="1"/>
</dbReference>
<dbReference type="Pfam" id="PF01633">
    <property type="entry name" value="Choline_kinase"/>
    <property type="match status" value="1"/>
</dbReference>
<evidence type="ECO:0000313" key="4">
    <source>
        <dbReference type="EMBL" id="KAK1742295.1"/>
    </source>
</evidence>
<comment type="similarity">
    <text evidence="2">Belongs to the choline/ethanolamine kinase family.</text>
</comment>
<protein>
    <recommendedName>
        <fullName evidence="3">ethanolamine kinase</fullName>
        <ecNumber evidence="3">2.7.1.82</ecNumber>
    </recommendedName>
</protein>
<keyword evidence="5" id="KW-1185">Reference proteome</keyword>
<dbReference type="GO" id="GO:0006646">
    <property type="term" value="P:phosphatidylethanolamine biosynthetic process"/>
    <property type="evidence" value="ECO:0007669"/>
    <property type="project" value="TreeGrafter"/>
</dbReference>
<name>A0AAD8YC11_9STRA</name>
<keyword evidence="4" id="KW-0808">Transferase</keyword>
<dbReference type="PANTHER" id="PTHR22603:SF66">
    <property type="entry name" value="ETHANOLAMINE KINASE"/>
    <property type="match status" value="1"/>
</dbReference>
<proteinExistence type="inferred from homology"/>
<dbReference type="SUPFAM" id="SSF56112">
    <property type="entry name" value="Protein kinase-like (PK-like)"/>
    <property type="match status" value="1"/>
</dbReference>
<dbReference type="PANTHER" id="PTHR22603">
    <property type="entry name" value="CHOLINE/ETHANOALAMINE KINASE"/>
    <property type="match status" value="1"/>
</dbReference>